<keyword evidence="1" id="KW-0812">Transmembrane</keyword>
<accession>A0A0F9G014</accession>
<proteinExistence type="predicted"/>
<evidence type="ECO:0000313" key="2">
    <source>
        <dbReference type="EMBL" id="KKL91918.1"/>
    </source>
</evidence>
<organism evidence="2">
    <name type="scientific">marine sediment metagenome</name>
    <dbReference type="NCBI Taxonomy" id="412755"/>
    <lineage>
        <taxon>unclassified sequences</taxon>
        <taxon>metagenomes</taxon>
        <taxon>ecological metagenomes</taxon>
    </lineage>
</organism>
<feature type="transmembrane region" description="Helical" evidence="1">
    <location>
        <begin position="51"/>
        <end position="72"/>
    </location>
</feature>
<protein>
    <submittedName>
        <fullName evidence="2">Uncharacterized protein</fullName>
    </submittedName>
</protein>
<keyword evidence="1" id="KW-0472">Membrane</keyword>
<reference evidence="2" key="1">
    <citation type="journal article" date="2015" name="Nature">
        <title>Complex archaea that bridge the gap between prokaryotes and eukaryotes.</title>
        <authorList>
            <person name="Spang A."/>
            <person name="Saw J.H."/>
            <person name="Jorgensen S.L."/>
            <person name="Zaremba-Niedzwiedzka K."/>
            <person name="Martijn J."/>
            <person name="Lind A.E."/>
            <person name="van Eijk R."/>
            <person name="Schleper C."/>
            <person name="Guy L."/>
            <person name="Ettema T.J."/>
        </authorList>
    </citation>
    <scope>NUCLEOTIDE SEQUENCE</scope>
</reference>
<gene>
    <name evidence="2" type="ORF">LCGC14_1889890</name>
</gene>
<name>A0A0F9G014_9ZZZZ</name>
<dbReference type="EMBL" id="LAZR01019607">
    <property type="protein sequence ID" value="KKL91918.1"/>
    <property type="molecule type" value="Genomic_DNA"/>
</dbReference>
<keyword evidence="1" id="KW-1133">Transmembrane helix</keyword>
<comment type="caution">
    <text evidence="2">The sequence shown here is derived from an EMBL/GenBank/DDBJ whole genome shotgun (WGS) entry which is preliminary data.</text>
</comment>
<evidence type="ECO:0000256" key="1">
    <source>
        <dbReference type="SAM" id="Phobius"/>
    </source>
</evidence>
<dbReference type="AlphaFoldDB" id="A0A0F9G014"/>
<sequence length="81" mass="8333">MVMHRKGQAIVAGIVIVFIAAIVWASLLPALTPILDTAAGNASASGDTAQALIIQLIPLMGWIVLILAFLSVRAIGQELGG</sequence>
<feature type="transmembrane region" description="Helical" evidence="1">
    <location>
        <begin position="9"/>
        <end position="31"/>
    </location>
</feature>